<dbReference type="Proteomes" id="UP000796761">
    <property type="component" value="Unassembled WGS sequence"/>
</dbReference>
<evidence type="ECO:0000313" key="2">
    <source>
        <dbReference type="EMBL" id="TRZ13919.1"/>
    </source>
</evidence>
<comment type="caution">
    <text evidence="2">The sequence shown here is derived from an EMBL/GenBank/DDBJ whole genome shotgun (WGS) entry which is preliminary data.</text>
</comment>
<keyword evidence="3" id="KW-1185">Reference proteome</keyword>
<dbReference type="AlphaFoldDB" id="A0A8K1G8F8"/>
<feature type="compositionally biased region" description="Polar residues" evidence="1">
    <location>
        <begin position="11"/>
        <end position="24"/>
    </location>
</feature>
<sequence length="163" mass="17756">MFGEKVLQGPSKESSNCHWKSSQGNTLHPQLCLVLGQLWVLSTSKEVVPQAAKALQQEDSNEDATLIILIWPRGSCIRHFWVSCGAMGHGRAGELASHGKQEALGSFVSGPRAEQEQRVACVAQSAFTCQKSREKATALAADRLGQHLCPAPYEPHHVYDPVI</sequence>
<name>A0A8K1G8F8_9PASS</name>
<accession>A0A8K1G8F8</accession>
<protein>
    <submittedName>
        <fullName evidence="2">Uncharacterized protein</fullName>
    </submittedName>
</protein>
<organism evidence="2 3">
    <name type="scientific">Zosterops borbonicus</name>
    <dbReference type="NCBI Taxonomy" id="364589"/>
    <lineage>
        <taxon>Eukaryota</taxon>
        <taxon>Metazoa</taxon>
        <taxon>Chordata</taxon>
        <taxon>Craniata</taxon>
        <taxon>Vertebrata</taxon>
        <taxon>Euteleostomi</taxon>
        <taxon>Archelosauria</taxon>
        <taxon>Archosauria</taxon>
        <taxon>Dinosauria</taxon>
        <taxon>Saurischia</taxon>
        <taxon>Theropoda</taxon>
        <taxon>Coelurosauria</taxon>
        <taxon>Aves</taxon>
        <taxon>Neognathae</taxon>
        <taxon>Neoaves</taxon>
        <taxon>Telluraves</taxon>
        <taxon>Australaves</taxon>
        <taxon>Passeriformes</taxon>
        <taxon>Sylvioidea</taxon>
        <taxon>Zosteropidae</taxon>
        <taxon>Zosterops</taxon>
    </lineage>
</organism>
<proteinExistence type="predicted"/>
<feature type="region of interest" description="Disordered" evidence="1">
    <location>
        <begin position="1"/>
        <end position="24"/>
    </location>
</feature>
<evidence type="ECO:0000313" key="3">
    <source>
        <dbReference type="Proteomes" id="UP000796761"/>
    </source>
</evidence>
<gene>
    <name evidence="2" type="ORF">HGM15179_013190</name>
</gene>
<dbReference type="EMBL" id="SWJQ01000472">
    <property type="protein sequence ID" value="TRZ13919.1"/>
    <property type="molecule type" value="Genomic_DNA"/>
</dbReference>
<reference evidence="2" key="1">
    <citation type="submission" date="2019-04" db="EMBL/GenBank/DDBJ databases">
        <title>Genome assembly of Zosterops borbonicus 15179.</title>
        <authorList>
            <person name="Leroy T."/>
            <person name="Anselmetti Y."/>
            <person name="Tilak M.-K."/>
            <person name="Nabholz B."/>
        </authorList>
    </citation>
    <scope>NUCLEOTIDE SEQUENCE</scope>
    <source>
        <strain evidence="2">HGM_15179</strain>
        <tissue evidence="2">Muscle</tissue>
    </source>
</reference>
<evidence type="ECO:0000256" key="1">
    <source>
        <dbReference type="SAM" id="MobiDB-lite"/>
    </source>
</evidence>